<feature type="transmembrane region" description="Helical" evidence="1">
    <location>
        <begin position="6"/>
        <end position="23"/>
    </location>
</feature>
<feature type="transmembrane region" description="Helical" evidence="1">
    <location>
        <begin position="60"/>
        <end position="82"/>
    </location>
</feature>
<dbReference type="GeneID" id="92354290"/>
<keyword evidence="1" id="KW-1133">Transmembrane helix</keyword>
<sequence>MKLVYAGIGLLFLGIIILTLASISNIPISQTTTSGGFTGVIFIGPFPIIIGAGNSSQLPYLFTFGIIFTIIAIIFFILPWIFNQKSRGSSY</sequence>
<accession>A0AAT9GR60</accession>
<protein>
    <submittedName>
        <fullName evidence="2">DUF131 domain-containing protein</fullName>
    </submittedName>
</protein>
<gene>
    <name evidence="2" type="ORF">SJAV_13400</name>
</gene>
<evidence type="ECO:0000313" key="2">
    <source>
        <dbReference type="EMBL" id="BFH73396.1"/>
    </source>
</evidence>
<proteinExistence type="predicted"/>
<reference evidence="2" key="1">
    <citation type="submission" date="2024-03" db="EMBL/GenBank/DDBJ databases">
        <title>Complete genome sequence of Sulfurisphaera javensis strain KD-1.</title>
        <authorList>
            <person name="Sakai H."/>
            <person name="Nur N."/>
            <person name="Suwanto A."/>
            <person name="Kurosawa N."/>
        </authorList>
    </citation>
    <scope>NUCLEOTIDE SEQUENCE</scope>
    <source>
        <strain evidence="2">KD-1</strain>
    </source>
</reference>
<dbReference type="KEGG" id="sjv:SJAV_13400"/>
<dbReference type="Pfam" id="PF01998">
    <property type="entry name" value="DUF131"/>
    <property type="match status" value="1"/>
</dbReference>
<keyword evidence="1" id="KW-0812">Transmembrane</keyword>
<dbReference type="InterPro" id="IPR002849">
    <property type="entry name" value="DUF131"/>
</dbReference>
<organism evidence="2">
    <name type="scientific">Sulfurisphaera javensis</name>
    <dbReference type="NCBI Taxonomy" id="2049879"/>
    <lineage>
        <taxon>Archaea</taxon>
        <taxon>Thermoproteota</taxon>
        <taxon>Thermoprotei</taxon>
        <taxon>Sulfolobales</taxon>
        <taxon>Sulfolobaceae</taxon>
        <taxon>Sulfurisphaera</taxon>
    </lineage>
</organism>
<feature type="transmembrane region" description="Helical" evidence="1">
    <location>
        <begin position="35"/>
        <end position="54"/>
    </location>
</feature>
<dbReference type="EMBL" id="AP031322">
    <property type="protein sequence ID" value="BFH73396.1"/>
    <property type="molecule type" value="Genomic_DNA"/>
</dbReference>
<dbReference type="NCBIfam" id="TIGR00304">
    <property type="entry name" value="TIGR00304 family membrane protein"/>
    <property type="match status" value="1"/>
</dbReference>
<name>A0AAT9GR60_9CREN</name>
<evidence type="ECO:0000256" key="1">
    <source>
        <dbReference type="SAM" id="Phobius"/>
    </source>
</evidence>
<dbReference type="RefSeq" id="WP_369611538.1">
    <property type="nucleotide sequence ID" value="NZ_AP031322.1"/>
</dbReference>
<dbReference type="AlphaFoldDB" id="A0AAT9GR60"/>
<keyword evidence="1" id="KW-0472">Membrane</keyword>